<evidence type="ECO:0008006" key="3">
    <source>
        <dbReference type="Google" id="ProtNLM"/>
    </source>
</evidence>
<keyword evidence="2" id="KW-1185">Reference proteome</keyword>
<evidence type="ECO:0000313" key="2">
    <source>
        <dbReference type="Proteomes" id="UP001498421"/>
    </source>
</evidence>
<comment type="caution">
    <text evidence="1">The sequence shown here is derived from an EMBL/GenBank/DDBJ whole genome shotgun (WGS) entry which is preliminary data.</text>
</comment>
<protein>
    <recommendedName>
        <fullName evidence="3">F-box domain-containing protein</fullName>
    </recommendedName>
</protein>
<accession>A0ABR1HLL9</accession>
<name>A0ABR1HLL9_9HYPO</name>
<organism evidence="1 2">
    <name type="scientific">Neonectria magnoliae</name>
    <dbReference type="NCBI Taxonomy" id="2732573"/>
    <lineage>
        <taxon>Eukaryota</taxon>
        <taxon>Fungi</taxon>
        <taxon>Dikarya</taxon>
        <taxon>Ascomycota</taxon>
        <taxon>Pezizomycotina</taxon>
        <taxon>Sordariomycetes</taxon>
        <taxon>Hypocreomycetidae</taxon>
        <taxon>Hypocreales</taxon>
        <taxon>Nectriaceae</taxon>
        <taxon>Neonectria</taxon>
    </lineage>
</organism>
<gene>
    <name evidence="1" type="ORF">QQZ08_009752</name>
</gene>
<sequence>MASITSLPLHLISYILCMLGNVKHLPAALLSNRIFYTAYLDTPSLAVDILRLQLPDDLLTLALAAHASQKSIREKHGVDTTQFLTECYDKPFNALGGQFHLALDDALRISRLNDALAQLRGDFCATTLRKLYGLSRDDPMAAALSAGELYRVSRALYRFQIYGNLFLARDEACEPSPAQKAQKALFFGRHSPWVNEQLACIYDYLETRLTGVMLTILSATPACREVIVNGFQWGGNLTDWLAERSQLFEEQRCLSLDLPRLHKILQASTCEEWQAALAEASNLCRSCLEEDLDAFNHGKKPDAAHGVWREEEMDKLARQVDTDDATDDHPRRIWSKVYYDRMHGRFRFGAHAYSAMRFVYGLRGIGYVMWDGQRMKDEVCENTVAKAYRGDPIF</sequence>
<proteinExistence type="predicted"/>
<reference evidence="1 2" key="1">
    <citation type="journal article" date="2025" name="Microbiol. Resour. Announc.">
        <title>Draft genome sequences for Neonectria magnoliae and Neonectria punicea, canker pathogens of Liriodendron tulipifera and Acer saccharum in West Virginia.</title>
        <authorList>
            <person name="Petronek H.M."/>
            <person name="Kasson M.T."/>
            <person name="Metheny A.M."/>
            <person name="Stauder C.M."/>
            <person name="Lovett B."/>
            <person name="Lynch S.C."/>
            <person name="Garnas J.R."/>
            <person name="Kasson L.R."/>
            <person name="Stajich J.E."/>
        </authorList>
    </citation>
    <scope>NUCLEOTIDE SEQUENCE [LARGE SCALE GENOMIC DNA]</scope>
    <source>
        <strain evidence="1 2">NRRL 64651</strain>
    </source>
</reference>
<evidence type="ECO:0000313" key="1">
    <source>
        <dbReference type="EMBL" id="KAK7421874.1"/>
    </source>
</evidence>
<dbReference type="Proteomes" id="UP001498421">
    <property type="component" value="Unassembled WGS sequence"/>
</dbReference>
<dbReference type="EMBL" id="JAZAVK010000115">
    <property type="protein sequence ID" value="KAK7421874.1"/>
    <property type="molecule type" value="Genomic_DNA"/>
</dbReference>